<keyword evidence="3" id="KW-0804">Transcription</keyword>
<dbReference type="SUPFAM" id="SSF46894">
    <property type="entry name" value="C-terminal effector domain of the bipartite response regulators"/>
    <property type="match status" value="1"/>
</dbReference>
<organism evidence="5 6">
    <name type="scientific">Salinibacillus aidingensis</name>
    <dbReference type="NCBI Taxonomy" id="237684"/>
    <lineage>
        <taxon>Bacteria</taxon>
        <taxon>Bacillati</taxon>
        <taxon>Bacillota</taxon>
        <taxon>Bacilli</taxon>
        <taxon>Bacillales</taxon>
        <taxon>Bacillaceae</taxon>
        <taxon>Salinibacillus</taxon>
    </lineage>
</organism>
<dbReference type="InterPro" id="IPR036388">
    <property type="entry name" value="WH-like_DNA-bd_sf"/>
</dbReference>
<keyword evidence="1" id="KW-0805">Transcription regulation</keyword>
<dbReference type="EMBL" id="BAAADO010000001">
    <property type="protein sequence ID" value="GAA0481949.1"/>
    <property type="molecule type" value="Genomic_DNA"/>
</dbReference>
<reference evidence="5 6" key="1">
    <citation type="journal article" date="2019" name="Int. J. Syst. Evol. Microbiol.">
        <title>The Global Catalogue of Microorganisms (GCM) 10K type strain sequencing project: providing services to taxonomists for standard genome sequencing and annotation.</title>
        <authorList>
            <consortium name="The Broad Institute Genomics Platform"/>
            <consortium name="The Broad Institute Genome Sequencing Center for Infectious Disease"/>
            <person name="Wu L."/>
            <person name="Ma J."/>
        </authorList>
    </citation>
    <scope>NUCLEOTIDE SEQUENCE [LARGE SCALE GENOMIC DNA]</scope>
    <source>
        <strain evidence="5 6">JCM 12389</strain>
    </source>
</reference>
<keyword evidence="2" id="KW-0238">DNA-binding</keyword>
<comment type="caution">
    <text evidence="5">The sequence shown here is derived from an EMBL/GenBank/DDBJ whole genome shotgun (WGS) entry which is preliminary data.</text>
</comment>
<evidence type="ECO:0000256" key="2">
    <source>
        <dbReference type="ARBA" id="ARBA00023125"/>
    </source>
</evidence>
<dbReference type="PRINTS" id="PR00038">
    <property type="entry name" value="HTHLUXR"/>
</dbReference>
<dbReference type="InterPro" id="IPR000792">
    <property type="entry name" value="Tscrpt_reg_LuxR_C"/>
</dbReference>
<sequence length="503" mass="58320">MMKTFNSKMNHVYSKGLQLVKKHETAIKDEWEELLLHLKKVGKKSYKSVEDTTHFLSTYLFQVNDDDVLTRRSTNRENTQIIESVSSNQYILTLLENGIHKAIQSGQEYTYQDHQAVKYLFSKISERIRTQPYQEHFTIEHFLQQIVSSKQIPIKWAAMVTFKNQKYTVEKSFHQNKDWFHDHLDIKADSIYELSELLLQQMDESMNQNVLPIPYENGTLLICTRDQKASDIIPLITYSLQVFKKGQNSFQESQQMDQWKDSVILFNEAIMRAQTFDEAVENITAGFVEYLPFERCALFSYSYNEQMGFGLYGHHLDNKAIQNINEDIENLPIIQDNLQFLQMFGQNMNYLQPFYIKDASLGFPERYVKQFELKTVVVAPIFTSTTSKLLGAAILDQGPDKTFKINEDTFSALIKFGQSAGEMLSKFYNDQIEPYKGERVNFSPREVEVLKLMAEGASTSEAATTLNLSEYTVRDYVSAIMQKMNARNRTEAVARALREGMIK</sequence>
<dbReference type="PROSITE" id="PS50043">
    <property type="entry name" value="HTH_LUXR_2"/>
    <property type="match status" value="1"/>
</dbReference>
<name>A0ABN1ARK8_9BACI</name>
<accession>A0ABN1ARK8</accession>
<protein>
    <recommendedName>
        <fullName evidence="4">HTH luxR-type domain-containing protein</fullName>
    </recommendedName>
</protein>
<dbReference type="CDD" id="cd06170">
    <property type="entry name" value="LuxR_C_like"/>
    <property type="match status" value="1"/>
</dbReference>
<evidence type="ECO:0000256" key="1">
    <source>
        <dbReference type="ARBA" id="ARBA00023015"/>
    </source>
</evidence>
<evidence type="ECO:0000256" key="3">
    <source>
        <dbReference type="ARBA" id="ARBA00023163"/>
    </source>
</evidence>
<gene>
    <name evidence="5" type="ORF">GCM10008986_03400</name>
</gene>
<keyword evidence="6" id="KW-1185">Reference proteome</keyword>
<dbReference type="Pfam" id="PF00196">
    <property type="entry name" value="GerE"/>
    <property type="match status" value="1"/>
</dbReference>
<dbReference type="PANTHER" id="PTHR44688">
    <property type="entry name" value="DNA-BINDING TRANSCRIPTIONAL ACTIVATOR DEVR_DOSR"/>
    <property type="match status" value="1"/>
</dbReference>
<dbReference type="Gene3D" id="1.10.10.10">
    <property type="entry name" value="Winged helix-like DNA-binding domain superfamily/Winged helix DNA-binding domain"/>
    <property type="match status" value="1"/>
</dbReference>
<evidence type="ECO:0000313" key="6">
    <source>
        <dbReference type="Proteomes" id="UP001500880"/>
    </source>
</evidence>
<evidence type="ECO:0000259" key="4">
    <source>
        <dbReference type="PROSITE" id="PS50043"/>
    </source>
</evidence>
<dbReference type="InterPro" id="IPR016032">
    <property type="entry name" value="Sig_transdc_resp-reg_C-effctor"/>
</dbReference>
<dbReference type="PANTHER" id="PTHR44688:SF16">
    <property type="entry name" value="DNA-BINDING TRANSCRIPTIONAL ACTIVATOR DEVR_DOSR"/>
    <property type="match status" value="1"/>
</dbReference>
<proteinExistence type="predicted"/>
<dbReference type="SMART" id="SM00421">
    <property type="entry name" value="HTH_LUXR"/>
    <property type="match status" value="1"/>
</dbReference>
<evidence type="ECO:0000313" key="5">
    <source>
        <dbReference type="EMBL" id="GAA0481949.1"/>
    </source>
</evidence>
<feature type="domain" description="HTH luxR-type" evidence="4">
    <location>
        <begin position="435"/>
        <end position="500"/>
    </location>
</feature>
<dbReference type="Proteomes" id="UP001500880">
    <property type="component" value="Unassembled WGS sequence"/>
</dbReference>